<keyword evidence="1" id="KW-0472">Membrane</keyword>
<dbReference type="InterPro" id="IPR023812">
    <property type="entry name" value="CHP04002"/>
</dbReference>
<dbReference type="GO" id="GO:0016020">
    <property type="term" value="C:membrane"/>
    <property type="evidence" value="ECO:0007669"/>
    <property type="project" value="InterPro"/>
</dbReference>
<keyword evidence="1" id="KW-0812">Transmembrane</keyword>
<feature type="transmembrane region" description="Helical" evidence="1">
    <location>
        <begin position="145"/>
        <end position="166"/>
    </location>
</feature>
<accession>A0A1G5C106</accession>
<feature type="transmembrane region" description="Helical" evidence="1">
    <location>
        <begin position="108"/>
        <end position="125"/>
    </location>
</feature>
<feature type="transmembrane region" description="Helical" evidence="1">
    <location>
        <begin position="77"/>
        <end position="96"/>
    </location>
</feature>
<protein>
    <submittedName>
        <fullName evidence="2">TIGR04002 family protein</fullName>
    </submittedName>
</protein>
<dbReference type="Gene3D" id="1.10.1760.20">
    <property type="match status" value="1"/>
</dbReference>
<evidence type="ECO:0000256" key="1">
    <source>
        <dbReference type="SAM" id="Phobius"/>
    </source>
</evidence>
<dbReference type="NCBIfam" id="TIGR04002">
    <property type="entry name" value="TIGR04002 family protein"/>
    <property type="match status" value="1"/>
</dbReference>
<feature type="transmembrane region" description="Helical" evidence="1">
    <location>
        <begin position="47"/>
        <end position="71"/>
    </location>
</feature>
<dbReference type="InterPro" id="IPR009825">
    <property type="entry name" value="ECF_substrate-spec-like"/>
</dbReference>
<dbReference type="EMBL" id="FMUR01000005">
    <property type="protein sequence ID" value="SCX95970.1"/>
    <property type="molecule type" value="Genomic_DNA"/>
</dbReference>
<dbReference type="Pfam" id="PF07155">
    <property type="entry name" value="ECF-ribofla_trS"/>
    <property type="match status" value="1"/>
</dbReference>
<dbReference type="OrthoDB" id="411368at2"/>
<keyword evidence="1" id="KW-1133">Transmembrane helix</keyword>
<evidence type="ECO:0000313" key="3">
    <source>
        <dbReference type="Proteomes" id="UP000183047"/>
    </source>
</evidence>
<evidence type="ECO:0000313" key="2">
    <source>
        <dbReference type="EMBL" id="SCX95970.1"/>
    </source>
</evidence>
<feature type="transmembrane region" description="Helical" evidence="1">
    <location>
        <begin position="12"/>
        <end position="35"/>
    </location>
</feature>
<organism evidence="2 3">
    <name type="scientific">Butyrivibrio hungatei</name>
    <dbReference type="NCBI Taxonomy" id="185008"/>
    <lineage>
        <taxon>Bacteria</taxon>
        <taxon>Bacillati</taxon>
        <taxon>Bacillota</taxon>
        <taxon>Clostridia</taxon>
        <taxon>Lachnospirales</taxon>
        <taxon>Lachnospiraceae</taxon>
        <taxon>Butyrivibrio</taxon>
    </lineage>
</organism>
<keyword evidence="3" id="KW-1185">Reference proteome</keyword>
<proteinExistence type="predicted"/>
<dbReference type="RefSeq" id="WP_074461648.1">
    <property type="nucleotide sequence ID" value="NZ_FMUR01000005.1"/>
</dbReference>
<gene>
    <name evidence="2" type="ORF">SAMN02910451_00916</name>
</gene>
<sequence>MTEKNANAKIRLLTLAGAMTALTVIFTAYIFHIPVGINGGYVHFGDTVIYLAAVLLPAPYAMMVGALGGGIADLLTAPMWAIATVIIKMLIVIPFTSKGDSLLTKRNLAAPIISFFISATGYFIAEKILFGGEVAFLSTLSGSVVQSGGSAIFFYIGAAAFQSAGVKRNILKFTT</sequence>
<name>A0A1G5C106_9FIRM</name>
<reference evidence="3" key="1">
    <citation type="submission" date="2016-10" db="EMBL/GenBank/DDBJ databases">
        <authorList>
            <person name="Varghese N."/>
            <person name="Submissions S."/>
        </authorList>
    </citation>
    <scope>NUCLEOTIDE SEQUENCE [LARGE SCALE GENOMIC DNA]</scope>
    <source>
        <strain evidence="3">XBD2006</strain>
    </source>
</reference>
<dbReference type="Proteomes" id="UP000183047">
    <property type="component" value="Unassembled WGS sequence"/>
</dbReference>
<dbReference type="AlphaFoldDB" id="A0A1G5C106"/>